<name>A0ABN3LT10_9MICO</name>
<dbReference type="RefSeq" id="WP_344255782.1">
    <property type="nucleotide sequence ID" value="NZ_BAAARE010000012.1"/>
</dbReference>
<dbReference type="EMBL" id="BAAARE010000012">
    <property type="protein sequence ID" value="GAA2489686.1"/>
    <property type="molecule type" value="Genomic_DNA"/>
</dbReference>
<sequence length="317" mass="34723">MDLVPHCDDHVVDAARLHDVGLASHDIERLCREGRLHRLVRGWFATRAPEDAVDRHLLSLRALLRHFEGRVAASHHTRLLQAGIPVWRADLSDVHLTRVHDRGSRSRQGYRVHPALPGVRVRETSTGPALPIAVAVVQTGILNGPMDALIAADAALHAELITKEGIVAALRVFAGRNGVAPVRAALAHAHGRHESPGETRLAAVLRELEIRATPQVWIRTRQGAKRVDALLDERPVVLEFDGAVKYRPAAESAGVTGDGRMTGPPADNPLFAEKIREDAIRDEDHEVVRVVWSQLGDPGGIRRRIESAARRAARRAA</sequence>
<dbReference type="Proteomes" id="UP001500730">
    <property type="component" value="Unassembled WGS sequence"/>
</dbReference>
<evidence type="ECO:0000313" key="1">
    <source>
        <dbReference type="EMBL" id="GAA2489686.1"/>
    </source>
</evidence>
<comment type="caution">
    <text evidence="1">The sequence shown here is derived from an EMBL/GenBank/DDBJ whole genome shotgun (WGS) entry which is preliminary data.</text>
</comment>
<gene>
    <name evidence="1" type="ORF">GCM10009858_29720</name>
</gene>
<keyword evidence="2" id="KW-1185">Reference proteome</keyword>
<organism evidence="1 2">
    <name type="scientific">Terrabacter carboxydivorans</name>
    <dbReference type="NCBI Taxonomy" id="619730"/>
    <lineage>
        <taxon>Bacteria</taxon>
        <taxon>Bacillati</taxon>
        <taxon>Actinomycetota</taxon>
        <taxon>Actinomycetes</taxon>
        <taxon>Micrococcales</taxon>
        <taxon>Intrasporangiaceae</taxon>
        <taxon>Terrabacter</taxon>
    </lineage>
</organism>
<protein>
    <submittedName>
        <fullName evidence="1">Type IV toxin-antitoxin system AbiEi family antitoxin domain-containing protein</fullName>
    </submittedName>
</protein>
<accession>A0ABN3LT10</accession>
<evidence type="ECO:0000313" key="2">
    <source>
        <dbReference type="Proteomes" id="UP001500730"/>
    </source>
</evidence>
<reference evidence="1 2" key="1">
    <citation type="journal article" date="2019" name="Int. J. Syst. Evol. Microbiol.">
        <title>The Global Catalogue of Microorganisms (GCM) 10K type strain sequencing project: providing services to taxonomists for standard genome sequencing and annotation.</title>
        <authorList>
            <consortium name="The Broad Institute Genomics Platform"/>
            <consortium name="The Broad Institute Genome Sequencing Center for Infectious Disease"/>
            <person name="Wu L."/>
            <person name="Ma J."/>
        </authorList>
    </citation>
    <scope>NUCLEOTIDE SEQUENCE [LARGE SCALE GENOMIC DNA]</scope>
    <source>
        <strain evidence="1 2">JCM 16259</strain>
    </source>
</reference>
<proteinExistence type="predicted"/>